<evidence type="ECO:0000256" key="14">
    <source>
        <dbReference type="ARBA" id="ARBA00024015"/>
    </source>
</evidence>
<keyword evidence="13" id="KW-0472">Membrane</keyword>
<dbReference type="Proteomes" id="UP000239899">
    <property type="component" value="Unassembled WGS sequence"/>
</dbReference>
<dbReference type="EMBL" id="LHPG02000008">
    <property type="protein sequence ID" value="PRW56650.1"/>
    <property type="molecule type" value="Genomic_DNA"/>
</dbReference>
<dbReference type="InterPro" id="IPR039606">
    <property type="entry name" value="Phytol/farnesol_kinase"/>
</dbReference>
<comment type="subcellular location">
    <subcellularLocation>
        <location evidence="1">Plastid</location>
        <location evidence="1">Chloroplast membrane</location>
        <topology evidence="1">Multi-pass membrane protein</topology>
    </subcellularLocation>
</comment>
<keyword evidence="21" id="KW-1185">Reference proteome</keyword>
<keyword evidence="6" id="KW-0812">Transmembrane</keyword>
<keyword evidence="10" id="KW-0862">Zinc</keyword>
<evidence type="ECO:0000313" key="20">
    <source>
        <dbReference type="EMBL" id="PRW56650.1"/>
    </source>
</evidence>
<dbReference type="AlphaFoldDB" id="A0A2P6TRF9"/>
<gene>
    <name evidence="20" type="ORF">C2E21_4628</name>
</gene>
<dbReference type="EC" id="2.7.1.182" evidence="15"/>
<comment type="catalytic activity">
    <reaction evidence="16">
        <text>phytol + CTP = phytyl phosphate + CDP + H(+)</text>
        <dbReference type="Rhea" id="RHEA:38055"/>
        <dbReference type="ChEBI" id="CHEBI:15378"/>
        <dbReference type="ChEBI" id="CHEBI:17327"/>
        <dbReference type="ChEBI" id="CHEBI:37563"/>
        <dbReference type="ChEBI" id="CHEBI:58069"/>
        <dbReference type="ChEBI" id="CHEBI:75483"/>
        <dbReference type="EC" id="2.7.1.182"/>
    </reaction>
</comment>
<evidence type="ECO:0000256" key="15">
    <source>
        <dbReference type="ARBA" id="ARBA00039024"/>
    </source>
</evidence>
<comment type="similarity">
    <text evidence="2">Belongs to the polyprenol kinase family.</text>
</comment>
<evidence type="ECO:0000256" key="7">
    <source>
        <dbReference type="ARBA" id="ARBA00022723"/>
    </source>
</evidence>
<dbReference type="GO" id="GO:0009507">
    <property type="term" value="C:chloroplast"/>
    <property type="evidence" value="ECO:0007669"/>
    <property type="project" value="UniProtKB-SubCell"/>
</dbReference>
<dbReference type="GO" id="GO:0010276">
    <property type="term" value="F:phytol kinase activity"/>
    <property type="evidence" value="ECO:0007669"/>
    <property type="project" value="UniProtKB-EC"/>
</dbReference>
<keyword evidence="3" id="KW-0150">Chloroplast</keyword>
<evidence type="ECO:0000256" key="10">
    <source>
        <dbReference type="ARBA" id="ARBA00022833"/>
    </source>
</evidence>
<dbReference type="InterPro" id="IPR002893">
    <property type="entry name" value="Znf_MYND"/>
</dbReference>
<accession>A0A2P6TRF9</accession>
<dbReference type="GO" id="GO:0016020">
    <property type="term" value="C:membrane"/>
    <property type="evidence" value="ECO:0007669"/>
    <property type="project" value="UniProtKB-SubCell"/>
</dbReference>
<evidence type="ECO:0000256" key="17">
    <source>
        <dbReference type="PROSITE-ProRule" id="PRU00134"/>
    </source>
</evidence>
<evidence type="ECO:0000256" key="11">
    <source>
        <dbReference type="ARBA" id="ARBA00022946"/>
    </source>
</evidence>
<keyword evidence="11" id="KW-0809">Transit peptide</keyword>
<evidence type="ECO:0000256" key="9">
    <source>
        <dbReference type="ARBA" id="ARBA00022777"/>
    </source>
</evidence>
<proteinExistence type="inferred from homology"/>
<feature type="compositionally biased region" description="Pro residues" evidence="18">
    <location>
        <begin position="21"/>
        <end position="40"/>
    </location>
</feature>
<dbReference type="PANTHER" id="PTHR32523:SF8">
    <property type="entry name" value="DOLICHOL KINASE"/>
    <property type="match status" value="1"/>
</dbReference>
<evidence type="ECO:0000256" key="5">
    <source>
        <dbReference type="ARBA" id="ARBA00022679"/>
    </source>
</evidence>
<evidence type="ECO:0000256" key="18">
    <source>
        <dbReference type="SAM" id="MobiDB-lite"/>
    </source>
</evidence>
<keyword evidence="12" id="KW-1133">Transmembrane helix</keyword>
<dbReference type="SUPFAM" id="SSF101447">
    <property type="entry name" value="Formin homology 2 domain (FH2 domain)"/>
    <property type="match status" value="1"/>
</dbReference>
<feature type="region of interest" description="Disordered" evidence="18">
    <location>
        <begin position="1"/>
        <end position="43"/>
    </location>
</feature>
<evidence type="ECO:0000256" key="6">
    <source>
        <dbReference type="ARBA" id="ARBA00022692"/>
    </source>
</evidence>
<dbReference type="PROSITE" id="PS01360">
    <property type="entry name" value="ZF_MYND_1"/>
    <property type="match status" value="1"/>
</dbReference>
<keyword evidence="9" id="KW-0418">Kinase</keyword>
<protein>
    <recommendedName>
        <fullName evidence="15">phytol kinase</fullName>
        <ecNumber evidence="15">2.7.1.182</ecNumber>
    </recommendedName>
</protein>
<evidence type="ECO:0000256" key="12">
    <source>
        <dbReference type="ARBA" id="ARBA00022989"/>
    </source>
</evidence>
<comment type="caution">
    <text evidence="20">The sequence shown here is derived from an EMBL/GenBank/DDBJ whole genome shotgun (WGS) entry which is preliminary data.</text>
</comment>
<dbReference type="PROSITE" id="PS50865">
    <property type="entry name" value="ZF_MYND_2"/>
    <property type="match status" value="1"/>
</dbReference>
<dbReference type="Gene3D" id="6.10.140.2220">
    <property type="match status" value="1"/>
</dbReference>
<dbReference type="Pfam" id="PF01753">
    <property type="entry name" value="zf-MYND"/>
    <property type="match status" value="1"/>
</dbReference>
<evidence type="ECO:0000256" key="4">
    <source>
        <dbReference type="ARBA" id="ARBA00022640"/>
    </source>
</evidence>
<reference evidence="20 21" key="1">
    <citation type="journal article" date="2018" name="Plant J.">
        <title>Genome sequences of Chlorella sorokiniana UTEX 1602 and Micractinium conductrix SAG 241.80: implications to maltose excretion by a green alga.</title>
        <authorList>
            <person name="Arriola M.B."/>
            <person name="Velmurugan N."/>
            <person name="Zhang Y."/>
            <person name="Plunkett M.H."/>
            <person name="Hondzo H."/>
            <person name="Barney B.M."/>
        </authorList>
    </citation>
    <scope>NUCLEOTIDE SEQUENCE [LARGE SCALE GENOMIC DNA]</scope>
    <source>
        <strain evidence="21">UTEX 1602</strain>
    </source>
</reference>
<dbReference type="STRING" id="3076.A0A2P6TRF9"/>
<sequence>MRCSASYQTDRERELARNVPAAPPARVPPPPPPPPPPEPEPIVENELNMSRRGLFLTVFGGTAAYWFALNGGSPVSTVDPRKNVALLKTKGGNTIAATQDAQGRVFMWDRAGNIYYDTEDPRTGVYIVDTAGDMTNMFVDKDGEVQRVPVGNIADLRTIEVSEIGGVPISELQKSIKGLRGGRVTGFVTQPSSVSDLMPPNAPVEISRDGKVVKFPPFLEDIEIELEPKGGLFGGGQVPNVSDNPAAVIDSLQRGNKHWAEGMASYDLTFLLDRVERARRLLSQDSHRGDADLQHFVADMEAVTALLELFLNDEGTAPQQGLTERQKYQGIFTLLKGLFHKMQLHNNIFVMPLPLARAIYQLCSSWGGGRNGLLLLKQQWRQAAAKELMQSSLKHSVFLLCAMCRSASQLKKCSKCRAVAYCSRECQVRHWREGGHKAECSRLAAERRNDCVIFQCLTRVTLSSC</sequence>
<keyword evidence="7" id="KW-0479">Metal-binding</keyword>
<evidence type="ECO:0000256" key="3">
    <source>
        <dbReference type="ARBA" id="ARBA00022528"/>
    </source>
</evidence>
<keyword evidence="8 17" id="KW-0863">Zinc-finger</keyword>
<comment type="pathway">
    <text evidence="14">Cofactor biosynthesis; tocopherol biosynthesis.</text>
</comment>
<dbReference type="GO" id="GO:0008270">
    <property type="term" value="F:zinc ion binding"/>
    <property type="evidence" value="ECO:0007669"/>
    <property type="project" value="UniProtKB-KW"/>
</dbReference>
<evidence type="ECO:0000256" key="8">
    <source>
        <dbReference type="ARBA" id="ARBA00022771"/>
    </source>
</evidence>
<evidence type="ECO:0000256" key="2">
    <source>
        <dbReference type="ARBA" id="ARBA00010794"/>
    </source>
</evidence>
<keyword evidence="4" id="KW-0934">Plastid</keyword>
<organism evidence="20 21">
    <name type="scientific">Chlorella sorokiniana</name>
    <name type="common">Freshwater green alga</name>
    <dbReference type="NCBI Taxonomy" id="3076"/>
    <lineage>
        <taxon>Eukaryota</taxon>
        <taxon>Viridiplantae</taxon>
        <taxon>Chlorophyta</taxon>
        <taxon>core chlorophytes</taxon>
        <taxon>Trebouxiophyceae</taxon>
        <taxon>Chlorellales</taxon>
        <taxon>Chlorellaceae</taxon>
        <taxon>Chlorella clade</taxon>
        <taxon>Chlorella</taxon>
    </lineage>
</organism>
<keyword evidence="5" id="KW-0808">Transferase</keyword>
<evidence type="ECO:0000313" key="21">
    <source>
        <dbReference type="Proteomes" id="UP000239899"/>
    </source>
</evidence>
<evidence type="ECO:0000259" key="19">
    <source>
        <dbReference type="PROSITE" id="PS50865"/>
    </source>
</evidence>
<name>A0A2P6TRF9_CHLSO</name>
<feature type="domain" description="MYND-type" evidence="19">
    <location>
        <begin position="401"/>
        <end position="440"/>
    </location>
</feature>
<evidence type="ECO:0000256" key="16">
    <source>
        <dbReference type="ARBA" id="ARBA00048889"/>
    </source>
</evidence>
<dbReference type="OrthoDB" id="513362at2759"/>
<dbReference type="SUPFAM" id="SSF144232">
    <property type="entry name" value="HIT/MYND zinc finger-like"/>
    <property type="match status" value="1"/>
</dbReference>
<evidence type="ECO:0000256" key="13">
    <source>
        <dbReference type="ARBA" id="ARBA00023136"/>
    </source>
</evidence>
<dbReference type="PANTHER" id="PTHR32523">
    <property type="entry name" value="PHYTOL KINASE 1, CHLOROPLASTIC"/>
    <property type="match status" value="1"/>
</dbReference>
<evidence type="ECO:0000256" key="1">
    <source>
        <dbReference type="ARBA" id="ARBA00004508"/>
    </source>
</evidence>